<dbReference type="AlphaFoldDB" id="A0A4U5NKN8"/>
<evidence type="ECO:0008006" key="4">
    <source>
        <dbReference type="Google" id="ProtNLM"/>
    </source>
</evidence>
<dbReference type="Proteomes" id="UP000298663">
    <property type="component" value="Unassembled WGS sequence"/>
</dbReference>
<evidence type="ECO:0000313" key="3">
    <source>
        <dbReference type="Proteomes" id="UP000298663"/>
    </source>
</evidence>
<organism evidence="2 3">
    <name type="scientific">Steinernema carpocapsae</name>
    <name type="common">Entomopathogenic nematode</name>
    <dbReference type="NCBI Taxonomy" id="34508"/>
    <lineage>
        <taxon>Eukaryota</taxon>
        <taxon>Metazoa</taxon>
        <taxon>Ecdysozoa</taxon>
        <taxon>Nematoda</taxon>
        <taxon>Chromadorea</taxon>
        <taxon>Rhabditida</taxon>
        <taxon>Tylenchina</taxon>
        <taxon>Panagrolaimomorpha</taxon>
        <taxon>Strongyloidoidea</taxon>
        <taxon>Steinernematidae</taxon>
        <taxon>Steinernema</taxon>
    </lineage>
</organism>
<evidence type="ECO:0000256" key="1">
    <source>
        <dbReference type="SAM" id="SignalP"/>
    </source>
</evidence>
<keyword evidence="1" id="KW-0732">Signal</keyword>
<comment type="caution">
    <text evidence="2">The sequence shown here is derived from an EMBL/GenBank/DDBJ whole genome shotgun (WGS) entry which is preliminary data.</text>
</comment>
<sequence length="105" mass="12233">MYACFIIGSLKLAAVLYTIVKNVRVCSNVWLCCMSRFWYFQKTIMKMPKPKPSATAALFHLLRCGITMPKIASRVDYLELLHCHTELRSKNLQNLHDPVTYCYRN</sequence>
<feature type="signal peptide" evidence="1">
    <location>
        <begin position="1"/>
        <end position="18"/>
    </location>
</feature>
<evidence type="ECO:0000313" key="2">
    <source>
        <dbReference type="EMBL" id="TKR83302.1"/>
    </source>
</evidence>
<accession>A0A4U5NKN8</accession>
<gene>
    <name evidence="2" type="ORF">L596_016922</name>
</gene>
<protein>
    <recommendedName>
        <fullName evidence="4">Secreted protein</fullName>
    </recommendedName>
</protein>
<keyword evidence="3" id="KW-1185">Reference proteome</keyword>
<dbReference type="EMBL" id="AZBU02000004">
    <property type="protein sequence ID" value="TKR83302.1"/>
    <property type="molecule type" value="Genomic_DNA"/>
</dbReference>
<proteinExistence type="predicted"/>
<reference evidence="2 3" key="1">
    <citation type="journal article" date="2015" name="Genome Biol.">
        <title>Comparative genomics of Steinernema reveals deeply conserved gene regulatory networks.</title>
        <authorList>
            <person name="Dillman A.R."/>
            <person name="Macchietto M."/>
            <person name="Porter C.F."/>
            <person name="Rogers A."/>
            <person name="Williams B."/>
            <person name="Antoshechkin I."/>
            <person name="Lee M.M."/>
            <person name="Goodwin Z."/>
            <person name="Lu X."/>
            <person name="Lewis E.E."/>
            <person name="Goodrich-Blair H."/>
            <person name="Stock S.P."/>
            <person name="Adams B.J."/>
            <person name="Sternberg P.W."/>
            <person name="Mortazavi A."/>
        </authorList>
    </citation>
    <scope>NUCLEOTIDE SEQUENCE [LARGE SCALE GENOMIC DNA]</scope>
    <source>
        <strain evidence="2 3">ALL</strain>
    </source>
</reference>
<name>A0A4U5NKN8_STECR</name>
<feature type="chain" id="PRO_5020400663" description="Secreted protein" evidence="1">
    <location>
        <begin position="19"/>
        <end position="105"/>
    </location>
</feature>
<reference evidence="2 3" key="2">
    <citation type="journal article" date="2019" name="G3 (Bethesda)">
        <title>Hybrid Assembly of the Genome of the Entomopathogenic Nematode Steinernema carpocapsae Identifies the X-Chromosome.</title>
        <authorList>
            <person name="Serra L."/>
            <person name="Macchietto M."/>
            <person name="Macias-Munoz A."/>
            <person name="McGill C.J."/>
            <person name="Rodriguez I.M."/>
            <person name="Rodriguez B."/>
            <person name="Murad R."/>
            <person name="Mortazavi A."/>
        </authorList>
    </citation>
    <scope>NUCLEOTIDE SEQUENCE [LARGE SCALE GENOMIC DNA]</scope>
    <source>
        <strain evidence="2 3">ALL</strain>
    </source>
</reference>